<keyword evidence="2" id="KW-0732">Signal</keyword>
<evidence type="ECO:0000313" key="3">
    <source>
        <dbReference type="EMBL" id="KLV27213.1"/>
    </source>
</evidence>
<proteinExistence type="predicted"/>
<dbReference type="OrthoDB" id="1650483at2"/>
<dbReference type="PROSITE" id="PS51257">
    <property type="entry name" value="PROKAR_LIPOPROTEIN"/>
    <property type="match status" value="1"/>
</dbReference>
<gene>
    <name evidence="3" type="ORF">ABW02_06730</name>
</gene>
<organism evidence="3 4">
    <name type="scientific">Niallia circulans</name>
    <name type="common">Bacillus circulans</name>
    <dbReference type="NCBI Taxonomy" id="1397"/>
    <lineage>
        <taxon>Bacteria</taxon>
        <taxon>Bacillati</taxon>
        <taxon>Bacillota</taxon>
        <taxon>Bacilli</taxon>
        <taxon>Bacillales</taxon>
        <taxon>Bacillaceae</taxon>
        <taxon>Niallia</taxon>
    </lineage>
</organism>
<name>A0A0J1IMT1_NIACI</name>
<dbReference type="PATRIC" id="fig|1397.4.peg.4020"/>
<comment type="caution">
    <text evidence="3">The sequence shown here is derived from an EMBL/GenBank/DDBJ whole genome shotgun (WGS) entry which is preliminary data.</text>
</comment>
<feature type="chain" id="PRO_5039717711" evidence="2">
    <location>
        <begin position="19"/>
        <end position="234"/>
    </location>
</feature>
<evidence type="ECO:0000256" key="2">
    <source>
        <dbReference type="SAM" id="SignalP"/>
    </source>
</evidence>
<accession>A0A0J1IMT1</accession>
<dbReference type="EMBL" id="LDPH01000004">
    <property type="protein sequence ID" value="KLV27213.1"/>
    <property type="molecule type" value="Genomic_DNA"/>
</dbReference>
<keyword evidence="4" id="KW-1185">Reference proteome</keyword>
<evidence type="ECO:0000256" key="1">
    <source>
        <dbReference type="SAM" id="MobiDB-lite"/>
    </source>
</evidence>
<feature type="compositionally biased region" description="Low complexity" evidence="1">
    <location>
        <begin position="28"/>
        <end position="44"/>
    </location>
</feature>
<dbReference type="RefSeq" id="WP_047941185.1">
    <property type="nucleotide sequence ID" value="NZ_LDPH01000004.1"/>
</dbReference>
<dbReference type="AlphaFoldDB" id="A0A0J1IMT1"/>
<dbReference type="Proteomes" id="UP000036045">
    <property type="component" value="Unassembled WGS sequence"/>
</dbReference>
<evidence type="ECO:0000313" key="4">
    <source>
        <dbReference type="Proteomes" id="UP000036045"/>
    </source>
</evidence>
<reference evidence="3 4" key="1">
    <citation type="submission" date="2015-05" db="EMBL/GenBank/DDBJ databases">
        <title>Whole genome sequence and identification of bacterial endophytes from Costus igneus.</title>
        <authorList>
            <person name="Lee Y.P."/>
            <person name="Gan H.M."/>
            <person name="Eng W."/>
            <person name="Wheatley M.S."/>
            <person name="Caraballo A."/>
            <person name="Polter S."/>
            <person name="Savka M.A."/>
            <person name="Hudson A.O."/>
        </authorList>
    </citation>
    <scope>NUCLEOTIDE SEQUENCE [LARGE SCALE GENOMIC DNA]</scope>
    <source>
        <strain evidence="3 4">RIT379</strain>
    </source>
</reference>
<feature type="region of interest" description="Disordered" evidence="1">
    <location>
        <begin position="26"/>
        <end position="48"/>
    </location>
</feature>
<feature type="signal peptide" evidence="2">
    <location>
        <begin position="1"/>
        <end position="18"/>
    </location>
</feature>
<sequence>MKKNLLKVLLLATIMLLAACGSDESENEVVNTSSEIEDTSNTTETTEEAIEEPIELSPEDEMIQKITNLIYEGKAYDVGSYIQGDIPKGDYAFVTFDGSGEYYSEKDQAGDIVDNENFDSFGYVYVHGVGNIQTDGVLIKVSEIENLGVSNTKELFEILNQTGDFNGSAWYKVGTDIPEGQYVIESINDAYVAIMSGPVGNNKIIDNDNFNGKYSVSVKNGQYLVVSGGTITKQ</sequence>
<protein>
    <submittedName>
        <fullName evidence="3">Uncharacterized protein</fullName>
    </submittedName>
</protein>